<dbReference type="Gene3D" id="3.40.190.290">
    <property type="match status" value="1"/>
</dbReference>
<dbReference type="InterPro" id="IPR000847">
    <property type="entry name" value="LysR_HTH_N"/>
</dbReference>
<dbReference type="EMBL" id="JBHRTP010000006">
    <property type="protein sequence ID" value="MFC3106819.1"/>
    <property type="molecule type" value="Genomic_DNA"/>
</dbReference>
<dbReference type="PANTHER" id="PTHR30537:SF31">
    <property type="entry name" value="TRANSCRIPTIONAL REGULATOR, LYSR FAMILY"/>
    <property type="match status" value="1"/>
</dbReference>
<dbReference type="RefSeq" id="WP_390330740.1">
    <property type="nucleotide sequence ID" value="NZ_JBHRTP010000006.1"/>
</dbReference>
<dbReference type="InterPro" id="IPR036388">
    <property type="entry name" value="WH-like_DNA-bd_sf"/>
</dbReference>
<evidence type="ECO:0000256" key="2">
    <source>
        <dbReference type="ARBA" id="ARBA00023015"/>
    </source>
</evidence>
<proteinExistence type="inferred from homology"/>
<dbReference type="SUPFAM" id="SSF46785">
    <property type="entry name" value="Winged helix' DNA-binding domain"/>
    <property type="match status" value="1"/>
</dbReference>
<dbReference type="PROSITE" id="PS50931">
    <property type="entry name" value="HTH_LYSR"/>
    <property type="match status" value="1"/>
</dbReference>
<evidence type="ECO:0000313" key="7">
    <source>
        <dbReference type="Proteomes" id="UP001595530"/>
    </source>
</evidence>
<dbReference type="Gene3D" id="1.10.10.10">
    <property type="entry name" value="Winged helix-like DNA-binding domain superfamily/Winged helix DNA-binding domain"/>
    <property type="match status" value="1"/>
</dbReference>
<protein>
    <submittedName>
        <fullName evidence="6">LysR substrate-binding domain-containing protein</fullName>
    </submittedName>
</protein>
<keyword evidence="4" id="KW-0804">Transcription</keyword>
<comment type="similarity">
    <text evidence="1">Belongs to the LysR transcriptional regulatory family.</text>
</comment>
<accession>A0ABV7EVS7</accession>
<evidence type="ECO:0000313" key="6">
    <source>
        <dbReference type="EMBL" id="MFC3106819.1"/>
    </source>
</evidence>
<organism evidence="6 7">
    <name type="scientific">Undibacterium arcticum</name>
    <dbReference type="NCBI Taxonomy" id="1762892"/>
    <lineage>
        <taxon>Bacteria</taxon>
        <taxon>Pseudomonadati</taxon>
        <taxon>Pseudomonadota</taxon>
        <taxon>Betaproteobacteria</taxon>
        <taxon>Burkholderiales</taxon>
        <taxon>Oxalobacteraceae</taxon>
        <taxon>Undibacterium</taxon>
    </lineage>
</organism>
<reference evidence="7" key="1">
    <citation type="journal article" date="2019" name="Int. J. Syst. Evol. Microbiol.">
        <title>The Global Catalogue of Microorganisms (GCM) 10K type strain sequencing project: providing services to taxonomists for standard genome sequencing and annotation.</title>
        <authorList>
            <consortium name="The Broad Institute Genomics Platform"/>
            <consortium name="The Broad Institute Genome Sequencing Center for Infectious Disease"/>
            <person name="Wu L."/>
            <person name="Ma J."/>
        </authorList>
    </citation>
    <scope>NUCLEOTIDE SEQUENCE [LARGE SCALE GENOMIC DNA]</scope>
    <source>
        <strain evidence="7">KCTC 42986</strain>
    </source>
</reference>
<dbReference type="Pfam" id="PF00126">
    <property type="entry name" value="HTH_1"/>
    <property type="match status" value="1"/>
</dbReference>
<dbReference type="PANTHER" id="PTHR30537">
    <property type="entry name" value="HTH-TYPE TRANSCRIPTIONAL REGULATOR"/>
    <property type="match status" value="1"/>
</dbReference>
<comment type="caution">
    <text evidence="6">The sequence shown here is derived from an EMBL/GenBank/DDBJ whole genome shotgun (WGS) entry which is preliminary data.</text>
</comment>
<keyword evidence="3" id="KW-0238">DNA-binding</keyword>
<dbReference type="SUPFAM" id="SSF53850">
    <property type="entry name" value="Periplasmic binding protein-like II"/>
    <property type="match status" value="1"/>
</dbReference>
<evidence type="ECO:0000256" key="3">
    <source>
        <dbReference type="ARBA" id="ARBA00023125"/>
    </source>
</evidence>
<gene>
    <name evidence="6" type="ORF">ACFOFO_02390</name>
</gene>
<dbReference type="InterPro" id="IPR005119">
    <property type="entry name" value="LysR_subst-bd"/>
</dbReference>
<evidence type="ECO:0000256" key="1">
    <source>
        <dbReference type="ARBA" id="ARBA00009437"/>
    </source>
</evidence>
<dbReference type="InterPro" id="IPR036390">
    <property type="entry name" value="WH_DNA-bd_sf"/>
</dbReference>
<evidence type="ECO:0000259" key="5">
    <source>
        <dbReference type="PROSITE" id="PS50931"/>
    </source>
</evidence>
<keyword evidence="2" id="KW-0805">Transcription regulation</keyword>
<evidence type="ECO:0000256" key="4">
    <source>
        <dbReference type="ARBA" id="ARBA00023163"/>
    </source>
</evidence>
<keyword evidence="7" id="KW-1185">Reference proteome</keyword>
<sequence>MMRNVNTLPFGPERMRKLTDAANDLMLLAEVIDAGGFSAASVRTGVSKSRLSRRISELEALLGVALLLRNSRHFEVTEIGQQLYQHGRYIRSEMNAAVAAVHDNQAEPHGSLRIASPIALTSMIVGRVAAEFARANPRVRVSLSTTKGTAESLTELFDLVLLPSAQSLPNSDMIAQRLALSPYVLVAAPAVVNAADNPVNPAALQGMDAIGWGSLDETSRWHFIGPNDQHADVEVRIRFSSDNLTVIREAALAGLGIARLPLALCREDIERSTLCVIAPGWAPPPMSIYALYASRRHISAAGKLFLSTLAEAINI</sequence>
<dbReference type="InterPro" id="IPR058163">
    <property type="entry name" value="LysR-type_TF_proteobact-type"/>
</dbReference>
<dbReference type="Pfam" id="PF03466">
    <property type="entry name" value="LysR_substrate"/>
    <property type="match status" value="1"/>
</dbReference>
<dbReference type="Proteomes" id="UP001595530">
    <property type="component" value="Unassembled WGS sequence"/>
</dbReference>
<feature type="domain" description="HTH lysR-type" evidence="5">
    <location>
        <begin position="23"/>
        <end position="77"/>
    </location>
</feature>
<name>A0ABV7EVS7_9BURK</name>